<evidence type="ECO:0000256" key="1">
    <source>
        <dbReference type="ARBA" id="ARBA00022737"/>
    </source>
</evidence>
<gene>
    <name evidence="2" type="ORF">CYY_008172</name>
</gene>
<dbReference type="OrthoDB" id="18857at2759"/>
<evidence type="ECO:0000313" key="2">
    <source>
        <dbReference type="EMBL" id="KAF2070506.1"/>
    </source>
</evidence>
<evidence type="ECO:0008006" key="4">
    <source>
        <dbReference type="Google" id="ProtNLM"/>
    </source>
</evidence>
<sequence length="535" mass="59724">MSTCIRYLTKALKGHRSLSASAGVRRNTLYTAPTTTTIVGSLTHKSNNVFYNRIDNTKDSRLSFPTTYRLYTTITAETTTKPTTKSFHTLINLQEANDLTVADIETLLNEIPVPAIEFENLIKQHQLEKSNQKEGEKRTYISELEKLRFPNQDYGDDGTGEKTINVQGQATKVQMIDNSGLKATIQSKNGSSYDGQANRDGTPNGFGHLEMKNGDFYIGFFKDGKMSGTGKYEYANGDSFDGEWLDNVRHGHGKSSEMEGKLVYEGMWEHGKRHGPGVFTLPNDAYIKGIWEHDELIFGQEINEDQAEYLGEYKDNQWHGKGKLMVKQSTLYCGEFKNGSPNGQGSWTSANQIVENDNWVDGVANGMGRFVSKGLEVQGNWTNNNINYGVIKRDQHGVYIGEFNKFIPNGSGKEYFVDGSFYKGSYVDGKRSGQGYFQWSDGTSYRGEWVRDYRVGVGKLITKSGDVFQGEFKETLDPQQGLKLCGKGIINKADGSVYSGEWMDGVPEGWGTFTSKDKLTTTQGIWSKGKLINTA</sequence>
<dbReference type="SMART" id="SM00698">
    <property type="entry name" value="MORN"/>
    <property type="match status" value="9"/>
</dbReference>
<dbReference type="Pfam" id="PF02493">
    <property type="entry name" value="MORN"/>
    <property type="match status" value="10"/>
</dbReference>
<proteinExistence type="predicted"/>
<comment type="caution">
    <text evidence="2">The sequence shown here is derived from an EMBL/GenBank/DDBJ whole genome shotgun (WGS) entry which is preliminary data.</text>
</comment>
<accession>A0A8J4PPN3</accession>
<dbReference type="Gene3D" id="2.20.110.10">
    <property type="entry name" value="Histone H3 K4-specific methyltransferase SET7/9 N-terminal domain"/>
    <property type="match status" value="5"/>
</dbReference>
<dbReference type="AlphaFoldDB" id="A0A8J4PPN3"/>
<dbReference type="PANTHER" id="PTHR23084">
    <property type="entry name" value="PHOSPHATIDYLINOSITOL-4-PHOSPHATE 5-KINASE RELATED"/>
    <property type="match status" value="1"/>
</dbReference>
<dbReference type="Proteomes" id="UP000695562">
    <property type="component" value="Unassembled WGS sequence"/>
</dbReference>
<name>A0A8J4PPN3_9MYCE</name>
<dbReference type="SUPFAM" id="SSF82185">
    <property type="entry name" value="Histone H3 K4-specific methyltransferase SET7/9 N-terminal domain"/>
    <property type="match status" value="4"/>
</dbReference>
<keyword evidence="1" id="KW-0677">Repeat</keyword>
<dbReference type="EMBL" id="AJWJ01000482">
    <property type="protein sequence ID" value="KAF2070506.1"/>
    <property type="molecule type" value="Genomic_DNA"/>
</dbReference>
<reference evidence="2" key="1">
    <citation type="submission" date="2020-01" db="EMBL/GenBank/DDBJ databases">
        <title>Development of genomics and gene disruption for Polysphondylium violaceum indicates a role for the polyketide synthase stlB in stalk morphogenesis.</title>
        <authorList>
            <person name="Narita B."/>
            <person name="Kawabe Y."/>
            <person name="Kin K."/>
            <person name="Saito T."/>
            <person name="Gibbs R."/>
            <person name="Kuspa A."/>
            <person name="Muzny D."/>
            <person name="Queller D."/>
            <person name="Richards S."/>
            <person name="Strassman J."/>
            <person name="Sucgang R."/>
            <person name="Worley K."/>
            <person name="Schaap P."/>
        </authorList>
    </citation>
    <scope>NUCLEOTIDE SEQUENCE</scope>
    <source>
        <strain evidence="2">QSvi11</strain>
    </source>
</reference>
<dbReference type="InterPro" id="IPR003409">
    <property type="entry name" value="MORN"/>
</dbReference>
<dbReference type="PANTHER" id="PTHR23084:SF262">
    <property type="entry name" value="FYVE-TYPE DOMAIN-CONTAINING PROTEIN"/>
    <property type="match status" value="1"/>
</dbReference>
<evidence type="ECO:0000313" key="3">
    <source>
        <dbReference type="Proteomes" id="UP000695562"/>
    </source>
</evidence>
<organism evidence="2 3">
    <name type="scientific">Polysphondylium violaceum</name>
    <dbReference type="NCBI Taxonomy" id="133409"/>
    <lineage>
        <taxon>Eukaryota</taxon>
        <taxon>Amoebozoa</taxon>
        <taxon>Evosea</taxon>
        <taxon>Eumycetozoa</taxon>
        <taxon>Dictyostelia</taxon>
        <taxon>Dictyosteliales</taxon>
        <taxon>Dictyosteliaceae</taxon>
        <taxon>Polysphondylium</taxon>
    </lineage>
</organism>
<keyword evidence="3" id="KW-1185">Reference proteome</keyword>
<protein>
    <recommendedName>
        <fullName evidence="4">MORN repeat-containing protein</fullName>
    </recommendedName>
</protein>